<dbReference type="RefSeq" id="WP_344460542.1">
    <property type="nucleotide sequence ID" value="NZ_BAAANT010000002.1"/>
</dbReference>
<accession>A0ABN2YUE8</accession>
<dbReference type="Proteomes" id="UP001422759">
    <property type="component" value="Unassembled WGS sequence"/>
</dbReference>
<proteinExistence type="predicted"/>
<evidence type="ECO:0000313" key="1">
    <source>
        <dbReference type="EMBL" id="GAA2132380.1"/>
    </source>
</evidence>
<dbReference type="EMBL" id="BAAANT010000002">
    <property type="protein sequence ID" value="GAA2132380.1"/>
    <property type="molecule type" value="Genomic_DNA"/>
</dbReference>
<organism evidence="1 2">
    <name type="scientific">Kitasatospora kazusensis</name>
    <dbReference type="NCBI Taxonomy" id="407974"/>
    <lineage>
        <taxon>Bacteria</taxon>
        <taxon>Bacillati</taxon>
        <taxon>Actinomycetota</taxon>
        <taxon>Actinomycetes</taxon>
        <taxon>Kitasatosporales</taxon>
        <taxon>Streptomycetaceae</taxon>
        <taxon>Kitasatospora</taxon>
    </lineage>
</organism>
<evidence type="ECO:0008006" key="3">
    <source>
        <dbReference type="Google" id="ProtNLM"/>
    </source>
</evidence>
<gene>
    <name evidence="1" type="ORF">GCM10009760_07360</name>
</gene>
<sequence length="147" mass="15980">MLQFITIESTGTGFLLDPSAYLAKLPEIAAALPPGARRFASDPAHYDFHDEHCVKDLKVHRLAVTHPPEGLAVELVLRWNEVSDEILTLSYRQVSQLRLDGEAGRLGPVQLDETLPVPGGCTHTIQLIAGVVAVTCADFEAVWGRLG</sequence>
<evidence type="ECO:0000313" key="2">
    <source>
        <dbReference type="Proteomes" id="UP001422759"/>
    </source>
</evidence>
<reference evidence="1 2" key="1">
    <citation type="journal article" date="2019" name="Int. J. Syst. Evol. Microbiol.">
        <title>The Global Catalogue of Microorganisms (GCM) 10K type strain sequencing project: providing services to taxonomists for standard genome sequencing and annotation.</title>
        <authorList>
            <consortium name="The Broad Institute Genomics Platform"/>
            <consortium name="The Broad Institute Genome Sequencing Center for Infectious Disease"/>
            <person name="Wu L."/>
            <person name="Ma J."/>
        </authorList>
    </citation>
    <scope>NUCLEOTIDE SEQUENCE [LARGE SCALE GENOMIC DNA]</scope>
    <source>
        <strain evidence="1 2">JCM 14560</strain>
    </source>
</reference>
<comment type="caution">
    <text evidence="1">The sequence shown here is derived from an EMBL/GenBank/DDBJ whole genome shotgun (WGS) entry which is preliminary data.</text>
</comment>
<protein>
    <recommendedName>
        <fullName evidence="3">Immunity protein 50 of polymorphic toxin system</fullName>
    </recommendedName>
</protein>
<keyword evidence="2" id="KW-1185">Reference proteome</keyword>
<name>A0ABN2YUE8_9ACTN</name>